<dbReference type="AlphaFoldDB" id="A0A543AZX7"/>
<dbReference type="RefSeq" id="WP_142042049.1">
    <property type="nucleotide sequence ID" value="NZ_JBHTGS010000001.1"/>
</dbReference>
<evidence type="ECO:0000256" key="1">
    <source>
        <dbReference type="SAM" id="SignalP"/>
    </source>
</evidence>
<name>A0A543AZX7_9ACTN</name>
<reference evidence="2 3" key="1">
    <citation type="submission" date="2019-06" db="EMBL/GenBank/DDBJ databases">
        <title>Sequencing the genomes of 1000 actinobacteria strains.</title>
        <authorList>
            <person name="Klenk H.-P."/>
        </authorList>
    </citation>
    <scope>NUCLEOTIDE SEQUENCE [LARGE SCALE GENOMIC DNA]</scope>
    <source>
        <strain evidence="2 3">DSM 45928</strain>
    </source>
</reference>
<feature type="signal peptide" evidence="1">
    <location>
        <begin position="1"/>
        <end position="23"/>
    </location>
</feature>
<dbReference type="PROSITE" id="PS51257">
    <property type="entry name" value="PROKAR_LIPOPROTEIN"/>
    <property type="match status" value="1"/>
</dbReference>
<sequence length="367" mass="39838">MPHRIPFTVIGSVALLAVAGCTATGTFDDPVAAARQVLDEGLTNLTGQPALRVTGTVSVLGGYALEEAEVTATVLHDGTAWIEFTTADVEGEMLALPGSLHILGGDDFWKAEDYRFGQVERLDGNWTRVKPGDWFNPGTMFRPADFGPLLREAVDADLTPSLDTVDLDGVEAFPIEYSGGTFHVTVEEPHRFAGMTDVELSATDPSTGVRYRGVYTIQPVDVDGLEELRLDVQKALRDMDNPFSVTGNVQVTTDDVKLDCTDDILCTVTVDATATVLDAAFTEEVMLILSAEIVGERVGTETCSSEWDAEPDEEIEIWCITDFTYAPPGRFVFGGDQWVDWLATYRFDTDAAETTLGEAMETALSRA</sequence>
<dbReference type="OrthoDB" id="5173041at2"/>
<keyword evidence="1" id="KW-0732">Signal</keyword>
<dbReference type="Proteomes" id="UP000317043">
    <property type="component" value="Unassembled WGS sequence"/>
</dbReference>
<evidence type="ECO:0000313" key="2">
    <source>
        <dbReference type="EMBL" id="TQL78106.1"/>
    </source>
</evidence>
<evidence type="ECO:0008006" key="4">
    <source>
        <dbReference type="Google" id="ProtNLM"/>
    </source>
</evidence>
<organism evidence="2 3">
    <name type="scientific">Stackebrandtia endophytica</name>
    <dbReference type="NCBI Taxonomy" id="1496996"/>
    <lineage>
        <taxon>Bacteria</taxon>
        <taxon>Bacillati</taxon>
        <taxon>Actinomycetota</taxon>
        <taxon>Actinomycetes</taxon>
        <taxon>Glycomycetales</taxon>
        <taxon>Glycomycetaceae</taxon>
        <taxon>Stackebrandtia</taxon>
    </lineage>
</organism>
<feature type="chain" id="PRO_5038459599" description="Lipoprotein" evidence="1">
    <location>
        <begin position="24"/>
        <end position="367"/>
    </location>
</feature>
<accession>A0A543AZX7</accession>
<dbReference type="EMBL" id="VFOW01000001">
    <property type="protein sequence ID" value="TQL78106.1"/>
    <property type="molecule type" value="Genomic_DNA"/>
</dbReference>
<keyword evidence="3" id="KW-1185">Reference proteome</keyword>
<protein>
    <recommendedName>
        <fullName evidence="4">Lipoprotein</fullName>
    </recommendedName>
</protein>
<gene>
    <name evidence="2" type="ORF">FB566_3683</name>
</gene>
<comment type="caution">
    <text evidence="2">The sequence shown here is derived from an EMBL/GenBank/DDBJ whole genome shotgun (WGS) entry which is preliminary data.</text>
</comment>
<dbReference type="InParanoid" id="A0A543AZX7"/>
<proteinExistence type="predicted"/>
<evidence type="ECO:0000313" key="3">
    <source>
        <dbReference type="Proteomes" id="UP000317043"/>
    </source>
</evidence>